<reference evidence="2 3" key="1">
    <citation type="submission" date="2020-08" db="EMBL/GenBank/DDBJ databases">
        <title>Sequencing the genomes of 1000 actinobacteria strains.</title>
        <authorList>
            <person name="Klenk H.-P."/>
        </authorList>
    </citation>
    <scope>NUCLEOTIDE SEQUENCE [LARGE SCALE GENOMIC DNA]</scope>
    <source>
        <strain evidence="2 3">DSM 45823</strain>
    </source>
</reference>
<proteinExistence type="predicted"/>
<name>A0A7W3N1D5_9ACTN</name>
<evidence type="ECO:0000313" key="3">
    <source>
        <dbReference type="Proteomes" id="UP000539313"/>
    </source>
</evidence>
<dbReference type="Proteomes" id="UP000539313">
    <property type="component" value="Unassembled WGS sequence"/>
</dbReference>
<protein>
    <recommendedName>
        <fullName evidence="4">SH3 domain-containing protein</fullName>
    </recommendedName>
</protein>
<sequence length="128" mass="13693">MSTAVRLAGIAAAAASAAGLLVAAAPVAQATPDVQQKRANCNWNPATNGDGYMYTTKEIRLRTGPAASCSWIGWFDMPVGQKLWAWCYTVNGSGNTWYYVRPDESGWDPGWIYSGNVDVVGSSIPRCS</sequence>
<dbReference type="AlphaFoldDB" id="A0A7W3N1D5"/>
<gene>
    <name evidence="2" type="ORF">HNR21_004620</name>
</gene>
<dbReference type="EMBL" id="JACJII010000001">
    <property type="protein sequence ID" value="MBA9005738.1"/>
    <property type="molecule type" value="Genomic_DNA"/>
</dbReference>
<feature type="chain" id="PRO_5030925557" description="SH3 domain-containing protein" evidence="1">
    <location>
        <begin position="31"/>
        <end position="128"/>
    </location>
</feature>
<feature type="signal peptide" evidence="1">
    <location>
        <begin position="1"/>
        <end position="30"/>
    </location>
</feature>
<organism evidence="2 3">
    <name type="scientific">Thermomonospora cellulosilytica</name>
    <dbReference type="NCBI Taxonomy" id="1411118"/>
    <lineage>
        <taxon>Bacteria</taxon>
        <taxon>Bacillati</taxon>
        <taxon>Actinomycetota</taxon>
        <taxon>Actinomycetes</taxon>
        <taxon>Streptosporangiales</taxon>
        <taxon>Thermomonosporaceae</taxon>
        <taxon>Thermomonospora</taxon>
    </lineage>
</organism>
<keyword evidence="1" id="KW-0732">Signal</keyword>
<accession>A0A7W3N1D5</accession>
<comment type="caution">
    <text evidence="2">The sequence shown here is derived from an EMBL/GenBank/DDBJ whole genome shotgun (WGS) entry which is preliminary data.</text>
</comment>
<evidence type="ECO:0000313" key="2">
    <source>
        <dbReference type="EMBL" id="MBA9005738.1"/>
    </source>
</evidence>
<keyword evidence="3" id="KW-1185">Reference proteome</keyword>
<dbReference type="RefSeq" id="WP_182706831.1">
    <property type="nucleotide sequence ID" value="NZ_JACJII010000001.1"/>
</dbReference>
<evidence type="ECO:0000256" key="1">
    <source>
        <dbReference type="SAM" id="SignalP"/>
    </source>
</evidence>
<evidence type="ECO:0008006" key="4">
    <source>
        <dbReference type="Google" id="ProtNLM"/>
    </source>
</evidence>